<dbReference type="EMBL" id="CP034206">
    <property type="protein sequence ID" value="QBZ58384.1"/>
    <property type="molecule type" value="Genomic_DNA"/>
</dbReference>
<evidence type="ECO:0000256" key="6">
    <source>
        <dbReference type="ARBA" id="ARBA00023136"/>
    </source>
</evidence>
<keyword evidence="5 7" id="KW-1133">Transmembrane helix</keyword>
<keyword evidence="6 7" id="KW-0472">Membrane</keyword>
<evidence type="ECO:0000256" key="3">
    <source>
        <dbReference type="ARBA" id="ARBA00022448"/>
    </source>
</evidence>
<gene>
    <name evidence="8" type="ORF">PoMZ_03336</name>
</gene>
<dbReference type="InterPro" id="IPR036259">
    <property type="entry name" value="MFS_trans_sf"/>
</dbReference>
<feature type="transmembrane region" description="Helical" evidence="7">
    <location>
        <begin position="64"/>
        <end position="82"/>
    </location>
</feature>
<dbReference type="AlphaFoldDB" id="A0A4P7NCR5"/>
<comment type="similarity">
    <text evidence="2">Belongs to the major facilitator superfamily. TCR/Tet family.</text>
</comment>
<dbReference type="Proteomes" id="UP000294847">
    <property type="component" value="Chromosome 3"/>
</dbReference>
<evidence type="ECO:0000256" key="5">
    <source>
        <dbReference type="ARBA" id="ARBA00022989"/>
    </source>
</evidence>
<evidence type="ECO:0000313" key="8">
    <source>
        <dbReference type="EMBL" id="QBZ58384.1"/>
    </source>
</evidence>
<dbReference type="PANTHER" id="PTHR23501:SF12">
    <property type="entry name" value="MAJOR FACILITATOR SUPERFAMILY (MFS) PROFILE DOMAIN-CONTAINING PROTEIN-RELATED"/>
    <property type="match status" value="1"/>
</dbReference>
<dbReference type="GO" id="GO:0005886">
    <property type="term" value="C:plasma membrane"/>
    <property type="evidence" value="ECO:0007669"/>
    <property type="project" value="TreeGrafter"/>
</dbReference>
<evidence type="ECO:0000256" key="4">
    <source>
        <dbReference type="ARBA" id="ARBA00022692"/>
    </source>
</evidence>
<keyword evidence="4 7" id="KW-0812">Transmembrane</keyword>
<feature type="transmembrane region" description="Helical" evidence="7">
    <location>
        <begin position="140"/>
        <end position="158"/>
    </location>
</feature>
<feature type="transmembrane region" description="Helical" evidence="7">
    <location>
        <begin position="88"/>
        <end position="110"/>
    </location>
</feature>
<feature type="transmembrane region" description="Helical" evidence="7">
    <location>
        <begin position="244"/>
        <end position="264"/>
    </location>
</feature>
<evidence type="ECO:0000256" key="7">
    <source>
        <dbReference type="SAM" id="Phobius"/>
    </source>
</evidence>
<proteinExistence type="inferred from homology"/>
<evidence type="ECO:0008006" key="10">
    <source>
        <dbReference type="Google" id="ProtNLM"/>
    </source>
</evidence>
<keyword evidence="3" id="KW-0813">Transport</keyword>
<organism evidence="8 9">
    <name type="scientific">Pyricularia oryzae</name>
    <name type="common">Rice blast fungus</name>
    <name type="synonym">Magnaporthe oryzae</name>
    <dbReference type="NCBI Taxonomy" id="318829"/>
    <lineage>
        <taxon>Eukaryota</taxon>
        <taxon>Fungi</taxon>
        <taxon>Dikarya</taxon>
        <taxon>Ascomycota</taxon>
        <taxon>Pezizomycotina</taxon>
        <taxon>Sordariomycetes</taxon>
        <taxon>Sordariomycetidae</taxon>
        <taxon>Magnaporthales</taxon>
        <taxon>Pyriculariaceae</taxon>
        <taxon>Pyricularia</taxon>
    </lineage>
</organism>
<accession>A0A4P7NCR5</accession>
<dbReference type="PANTHER" id="PTHR23501">
    <property type="entry name" value="MAJOR FACILITATOR SUPERFAMILY"/>
    <property type="match status" value="1"/>
</dbReference>
<evidence type="ECO:0000256" key="2">
    <source>
        <dbReference type="ARBA" id="ARBA00007520"/>
    </source>
</evidence>
<feature type="transmembrane region" description="Helical" evidence="7">
    <location>
        <begin position="219"/>
        <end position="237"/>
    </location>
</feature>
<dbReference type="SUPFAM" id="SSF103473">
    <property type="entry name" value="MFS general substrate transporter"/>
    <property type="match status" value="1"/>
</dbReference>
<comment type="subcellular location">
    <subcellularLocation>
        <location evidence="1">Membrane</location>
        <topology evidence="1">Multi-pass membrane protein</topology>
    </subcellularLocation>
</comment>
<feature type="transmembrane region" description="Helical" evidence="7">
    <location>
        <begin position="178"/>
        <end position="199"/>
    </location>
</feature>
<sequence length="419" mass="46285">MLFNFINTILLGYDVSNVTNIQIPIVTDFGKIELLTWVAIGYIIVNFCVVPFCRRLYIFGNAKWHIYIYVCIWMAGATVAGIATNMDFVALIGIGFAIGLLFGPVVGGAFAKNHSTTWRWAIYINIPVLVFLVGSELCTAAWVFTGILGTVYVAQQTFCIFTTPENRIFPVKVLRERILILLMLSVAMAAAAYGISLYYTPLFFAFTQNAIPLEAGLDLIPFIGNFVGTTIVANILLSRFRLYAPLYILGNGIIIIGSALQNLITVDNPKSFILGKLAVVDAGLDLVFQTGGNVFKAVAAGDIVREGDYITAFVTFGCIFQNLGVKYVREAIEQYIYGILIPNDGIVRKILAGLGSELIGGQQLIVELRRKMAENITEIIRKLYFIIIIIGATILLYRCFIPWGKLNFISADKAKMDEI</sequence>
<feature type="transmembrane region" description="Helical" evidence="7">
    <location>
        <begin position="383"/>
        <end position="401"/>
    </location>
</feature>
<name>A0A4P7NCR5_PYROR</name>
<dbReference type="GO" id="GO:0022857">
    <property type="term" value="F:transmembrane transporter activity"/>
    <property type="evidence" value="ECO:0007669"/>
    <property type="project" value="TreeGrafter"/>
</dbReference>
<reference evidence="8 9" key="1">
    <citation type="journal article" date="2019" name="Mol. Biol. Evol.">
        <title>Blast fungal genomes show frequent chromosomal changes, gene gains and losses, and effector gene turnover.</title>
        <authorList>
            <person name="Gomez Luciano L.B."/>
            <person name="Jason Tsai I."/>
            <person name="Chuma I."/>
            <person name="Tosa Y."/>
            <person name="Chen Y.H."/>
            <person name="Li J.Y."/>
            <person name="Li M.Y."/>
            <person name="Jade Lu M.Y."/>
            <person name="Nakayashiki H."/>
            <person name="Li W.H."/>
        </authorList>
    </citation>
    <scope>NUCLEOTIDE SEQUENCE [LARGE SCALE GENOMIC DNA]</scope>
    <source>
        <strain evidence="8">MZ5-1-6</strain>
    </source>
</reference>
<feature type="transmembrane region" description="Helical" evidence="7">
    <location>
        <begin position="34"/>
        <end position="52"/>
    </location>
</feature>
<evidence type="ECO:0000313" key="9">
    <source>
        <dbReference type="Proteomes" id="UP000294847"/>
    </source>
</evidence>
<evidence type="ECO:0000256" key="1">
    <source>
        <dbReference type="ARBA" id="ARBA00004141"/>
    </source>
</evidence>
<feature type="transmembrane region" description="Helical" evidence="7">
    <location>
        <begin position="117"/>
        <end position="134"/>
    </location>
</feature>
<protein>
    <recommendedName>
        <fullName evidence="10">Major facilitator superfamily (MFS) profile domain-containing protein</fullName>
    </recommendedName>
</protein>